<dbReference type="EMBL" id="CP042582">
    <property type="protein sequence ID" value="QEX25265.1"/>
    <property type="molecule type" value="Genomic_DNA"/>
</dbReference>
<reference evidence="3 4" key="1">
    <citation type="submission" date="2019-08" db="EMBL/GenBank/DDBJ databases">
        <title>Hyperibacter terrae gen. nov., sp. nov. and Hyperibacter viscosus sp. nov., two new members in the family Rhodospirillaceae isolated from the rhizosphere of Hypericum perforatum.</title>
        <authorList>
            <person name="Noviana Z."/>
        </authorList>
    </citation>
    <scope>NUCLEOTIDE SEQUENCE [LARGE SCALE GENOMIC DNA]</scope>
    <source>
        <strain evidence="3 4">R5959</strain>
    </source>
</reference>
<dbReference type="Pfam" id="PF00857">
    <property type="entry name" value="Isochorismatase"/>
    <property type="match status" value="1"/>
</dbReference>
<evidence type="ECO:0000313" key="3">
    <source>
        <dbReference type="EMBL" id="QEX25265.1"/>
    </source>
</evidence>
<dbReference type="KEGG" id="hadh:FRZ61_52120"/>
<keyword evidence="1" id="KW-0378">Hydrolase</keyword>
<evidence type="ECO:0000313" key="4">
    <source>
        <dbReference type="Proteomes" id="UP000325797"/>
    </source>
</evidence>
<gene>
    <name evidence="3" type="primary">yddQ</name>
    <name evidence="3" type="ORF">FRZ61_52120</name>
</gene>
<dbReference type="InterPro" id="IPR000868">
    <property type="entry name" value="Isochorismatase-like_dom"/>
</dbReference>
<keyword evidence="4" id="KW-1185">Reference proteome</keyword>
<dbReference type="InterPro" id="IPR050272">
    <property type="entry name" value="Isochorismatase-like_hydrls"/>
</dbReference>
<dbReference type="AlphaFoldDB" id="A0A5J6N813"/>
<dbReference type="GO" id="GO:0016787">
    <property type="term" value="F:hydrolase activity"/>
    <property type="evidence" value="ECO:0007669"/>
    <property type="project" value="UniProtKB-KW"/>
</dbReference>
<feature type="domain" description="Isochorismatase-like" evidence="2">
    <location>
        <begin position="3"/>
        <end position="165"/>
    </location>
</feature>
<evidence type="ECO:0000256" key="1">
    <source>
        <dbReference type="ARBA" id="ARBA00022801"/>
    </source>
</evidence>
<name>A0A5J6N813_9PROT</name>
<dbReference type="PANTHER" id="PTHR43540:SF1">
    <property type="entry name" value="ISOCHORISMATASE HYDROLASE"/>
    <property type="match status" value="1"/>
</dbReference>
<dbReference type="SUPFAM" id="SSF52499">
    <property type="entry name" value="Isochorismatase-like hydrolases"/>
    <property type="match status" value="1"/>
</dbReference>
<dbReference type="Gene3D" id="3.40.50.850">
    <property type="entry name" value="Isochorismatase-like"/>
    <property type="match status" value="1"/>
</dbReference>
<proteinExistence type="predicted"/>
<sequence length="196" mass="21852">MSTALLVVDVQRIYTVKGNELYCKNAGQTVKRINQLIEKFREKKQPVFFIRHVHKLDGSDLGRMFDFAGPASDFSFKEKTDAVAYDEKLAVPAKANEIVKSRYSSFAGTGLHEKLQKLGVTRVVVTGFMTNFCCDTTARDAHDLDYYVDFVLDATGTPGTAKRDQEQVRDAVGDFLGGGFARVMSTREFLKQFAAA</sequence>
<dbReference type="CDD" id="cd00431">
    <property type="entry name" value="cysteine_hydrolases"/>
    <property type="match status" value="1"/>
</dbReference>
<dbReference type="Proteomes" id="UP000325797">
    <property type="component" value="Chromosome"/>
</dbReference>
<organism evidence="3 4">
    <name type="scientific">Hypericibacter adhaerens</name>
    <dbReference type="NCBI Taxonomy" id="2602016"/>
    <lineage>
        <taxon>Bacteria</taxon>
        <taxon>Pseudomonadati</taxon>
        <taxon>Pseudomonadota</taxon>
        <taxon>Alphaproteobacteria</taxon>
        <taxon>Rhodospirillales</taxon>
        <taxon>Dongiaceae</taxon>
        <taxon>Hypericibacter</taxon>
    </lineage>
</organism>
<evidence type="ECO:0000259" key="2">
    <source>
        <dbReference type="Pfam" id="PF00857"/>
    </source>
</evidence>
<dbReference type="PANTHER" id="PTHR43540">
    <property type="entry name" value="PEROXYUREIDOACRYLATE/UREIDOACRYLATE AMIDOHYDROLASE-RELATED"/>
    <property type="match status" value="1"/>
</dbReference>
<protein>
    <submittedName>
        <fullName evidence="3">Putative isochorismatase family protein YddQ</fullName>
    </submittedName>
</protein>
<accession>A0A5J6N813</accession>
<dbReference type="InterPro" id="IPR036380">
    <property type="entry name" value="Isochorismatase-like_sf"/>
</dbReference>